<gene>
    <name evidence="1" type="primary">ORF166148</name>
    <name evidence="2" type="synonym">ORF166151</name>
</gene>
<reference evidence="1" key="1">
    <citation type="submission" date="2014-12" db="EMBL/GenBank/DDBJ databases">
        <title>Insight into the proteome of Arion vulgaris.</title>
        <authorList>
            <person name="Aradska J."/>
            <person name="Bulat T."/>
            <person name="Smidak R."/>
            <person name="Sarate P."/>
            <person name="Gangsoo J."/>
            <person name="Sialana F."/>
            <person name="Bilban M."/>
            <person name="Lubec G."/>
        </authorList>
    </citation>
    <scope>NUCLEOTIDE SEQUENCE</scope>
    <source>
        <tissue evidence="1">Skin</tissue>
    </source>
</reference>
<dbReference type="EMBL" id="HACG01041748">
    <property type="protein sequence ID" value="CEK88613.1"/>
    <property type="molecule type" value="Transcribed_RNA"/>
</dbReference>
<proteinExistence type="predicted"/>
<protein>
    <submittedName>
        <fullName evidence="1">Uncharacterized protein</fullName>
    </submittedName>
</protein>
<dbReference type="AlphaFoldDB" id="A0A0B7B6V0"/>
<organism evidence="1">
    <name type="scientific">Arion vulgaris</name>
    <dbReference type="NCBI Taxonomy" id="1028688"/>
    <lineage>
        <taxon>Eukaryota</taxon>
        <taxon>Metazoa</taxon>
        <taxon>Spiralia</taxon>
        <taxon>Lophotrochozoa</taxon>
        <taxon>Mollusca</taxon>
        <taxon>Gastropoda</taxon>
        <taxon>Heterobranchia</taxon>
        <taxon>Euthyneura</taxon>
        <taxon>Panpulmonata</taxon>
        <taxon>Eupulmonata</taxon>
        <taxon>Stylommatophora</taxon>
        <taxon>Helicina</taxon>
        <taxon>Arionoidea</taxon>
        <taxon>Arionidae</taxon>
        <taxon>Arion</taxon>
    </lineage>
</organism>
<evidence type="ECO:0000313" key="1">
    <source>
        <dbReference type="EMBL" id="CEK88612.1"/>
    </source>
</evidence>
<sequence length="97" mass="11101">LRYHLFNKSKIVTSAECDSTLKKPMCNIFYKADQQTGNREDCCGHHQCHCNDKLFGDLSNLRLTNAFLEIFKLKSDSDKNTCLLDCIECACRPCYLG</sequence>
<feature type="non-terminal residue" evidence="1">
    <location>
        <position position="1"/>
    </location>
</feature>
<accession>A0A0B7B6V0</accession>
<evidence type="ECO:0000313" key="2">
    <source>
        <dbReference type="EMBL" id="CEK88613.1"/>
    </source>
</evidence>
<dbReference type="EMBL" id="HACG01041747">
    <property type="protein sequence ID" value="CEK88612.1"/>
    <property type="molecule type" value="Transcribed_RNA"/>
</dbReference>
<name>A0A0B7B6V0_9EUPU</name>